<comment type="caution">
    <text evidence="1">The sequence shown here is derived from an EMBL/GenBank/DDBJ whole genome shotgun (WGS) entry which is preliminary data.</text>
</comment>
<dbReference type="Pfam" id="PF11681">
    <property type="entry name" value="Phage_Tube_PhiTE"/>
    <property type="match status" value="1"/>
</dbReference>
<evidence type="ECO:0000313" key="2">
    <source>
        <dbReference type="Proteomes" id="UP001189225"/>
    </source>
</evidence>
<dbReference type="AlphaFoldDB" id="A0AB72X457"/>
<evidence type="ECO:0000313" key="1">
    <source>
        <dbReference type="EMBL" id="CAJ0737691.1"/>
    </source>
</evidence>
<dbReference type="RefSeq" id="WP_303678316.1">
    <property type="nucleotide sequence ID" value="NZ_CATWHI010000001.1"/>
</dbReference>
<gene>
    <name evidence="1" type="ORF">R16034_00813</name>
</gene>
<dbReference type="Proteomes" id="UP001189225">
    <property type="component" value="Unassembled WGS sequence"/>
</dbReference>
<accession>A0AB72X457</accession>
<evidence type="ECO:0008006" key="3">
    <source>
        <dbReference type="Google" id="ProtNLM"/>
    </source>
</evidence>
<name>A0AB72X457_9RALS</name>
<keyword evidence="2" id="KW-1185">Reference proteome</keyword>
<organism evidence="1 2">
    <name type="scientific">Ralstonia edaphi</name>
    <dbReference type="NCBI Taxonomy" id="3058599"/>
    <lineage>
        <taxon>Bacteria</taxon>
        <taxon>Pseudomonadati</taxon>
        <taxon>Pseudomonadota</taxon>
        <taxon>Betaproteobacteria</taxon>
        <taxon>Burkholderiales</taxon>
        <taxon>Burkholderiaceae</taxon>
        <taxon>Ralstonia</taxon>
    </lineage>
</organism>
<dbReference type="InterPro" id="IPR021695">
    <property type="entry name" value="Phage_KPP10_Orf10"/>
</dbReference>
<protein>
    <recommendedName>
        <fullName evidence="3">DUF3277 family protein</fullName>
    </recommendedName>
</protein>
<sequence length="146" mass="15529">MPAYSFKDVSVSLVGPTGTLSLGYGNAVAEEGVDVNAANDKNTMTVGADGEGMHSLHADKSGQITIRLLKTSPQNQKLMAMYDAQAISASLWGKNIITITNSAAADLHVGRECAFKKKPDMKYAKDGDIVSWVFDAVKIDSVLGTY</sequence>
<reference evidence="1 2" key="1">
    <citation type="submission" date="2023-07" db="EMBL/GenBank/DDBJ databases">
        <authorList>
            <person name="Peeters C."/>
        </authorList>
    </citation>
    <scope>NUCLEOTIDE SEQUENCE [LARGE SCALE GENOMIC DNA]</scope>
    <source>
        <strain evidence="1 2">R-16034</strain>
    </source>
</reference>
<proteinExistence type="predicted"/>
<dbReference type="EMBL" id="CATWHI010000001">
    <property type="protein sequence ID" value="CAJ0737691.1"/>
    <property type="molecule type" value="Genomic_DNA"/>
</dbReference>
<dbReference type="NCBIfam" id="NF047581">
    <property type="entry name" value="gp105_phage_fam"/>
    <property type="match status" value="1"/>
</dbReference>